<evidence type="ECO:0000313" key="4">
    <source>
        <dbReference type="Proteomes" id="UP001237448"/>
    </source>
</evidence>
<feature type="domain" description="Fe2OG dioxygenase" evidence="2">
    <location>
        <begin position="115"/>
        <end position="212"/>
    </location>
</feature>
<dbReference type="PANTHER" id="PTHR33099">
    <property type="entry name" value="FE2OG DIOXYGENASE DOMAIN-CONTAINING PROTEIN"/>
    <property type="match status" value="1"/>
</dbReference>
<accession>A0ABU0FEW9</accession>
<organism evidence="3 4">
    <name type="scientific">Labrys monachus</name>
    <dbReference type="NCBI Taxonomy" id="217067"/>
    <lineage>
        <taxon>Bacteria</taxon>
        <taxon>Pseudomonadati</taxon>
        <taxon>Pseudomonadota</taxon>
        <taxon>Alphaproteobacteria</taxon>
        <taxon>Hyphomicrobiales</taxon>
        <taxon>Xanthobacteraceae</taxon>
        <taxon>Labrys</taxon>
    </lineage>
</organism>
<gene>
    <name evidence="3" type="ORF">J3R73_002954</name>
</gene>
<dbReference type="Proteomes" id="UP001237448">
    <property type="component" value="Unassembled WGS sequence"/>
</dbReference>
<name>A0ABU0FEW9_9HYPH</name>
<reference evidence="3 4" key="1">
    <citation type="submission" date="2023-07" db="EMBL/GenBank/DDBJ databases">
        <title>Genomic Encyclopedia of Type Strains, Phase IV (KMG-IV): sequencing the most valuable type-strain genomes for metagenomic binning, comparative biology and taxonomic classification.</title>
        <authorList>
            <person name="Goeker M."/>
        </authorList>
    </citation>
    <scope>NUCLEOTIDE SEQUENCE [LARGE SCALE GENOMIC DNA]</scope>
    <source>
        <strain evidence="3 4">DSM 5896</strain>
    </source>
</reference>
<proteinExistence type="predicted"/>
<feature type="compositionally biased region" description="Acidic residues" evidence="1">
    <location>
        <begin position="249"/>
        <end position="275"/>
    </location>
</feature>
<evidence type="ECO:0000313" key="3">
    <source>
        <dbReference type="EMBL" id="MDQ0393162.1"/>
    </source>
</evidence>
<keyword evidence="3" id="KW-0223">Dioxygenase</keyword>
<comment type="caution">
    <text evidence="3">The sequence shown here is derived from an EMBL/GenBank/DDBJ whole genome shotgun (WGS) entry which is preliminary data.</text>
</comment>
<evidence type="ECO:0000256" key="1">
    <source>
        <dbReference type="SAM" id="MobiDB-lite"/>
    </source>
</evidence>
<evidence type="ECO:0000259" key="2">
    <source>
        <dbReference type="PROSITE" id="PS51471"/>
    </source>
</evidence>
<dbReference type="PROSITE" id="PS51471">
    <property type="entry name" value="FE2OG_OXY"/>
    <property type="match status" value="1"/>
</dbReference>
<dbReference type="RefSeq" id="WP_307428075.1">
    <property type="nucleotide sequence ID" value="NZ_JAUSVK010000001.1"/>
</dbReference>
<feature type="compositionally biased region" description="Basic and acidic residues" evidence="1">
    <location>
        <begin position="238"/>
        <end position="248"/>
    </location>
</feature>
<dbReference type="InterPro" id="IPR044862">
    <property type="entry name" value="Pro_4_hyd_alph_FE2OG_OXY"/>
</dbReference>
<protein>
    <submittedName>
        <fullName evidence="3">2-oxoglutarate/Fe(II)-dependent dioxygenase YbiX</fullName>
    </submittedName>
</protein>
<dbReference type="PANTHER" id="PTHR33099:SF7">
    <property type="entry name" value="MYND-TYPE DOMAIN-CONTAINING PROTEIN"/>
    <property type="match status" value="1"/>
</dbReference>
<dbReference type="InterPro" id="IPR005123">
    <property type="entry name" value="Oxoglu/Fe-dep_dioxygenase_dom"/>
</dbReference>
<keyword evidence="4" id="KW-1185">Reference proteome</keyword>
<feature type="region of interest" description="Disordered" evidence="1">
    <location>
        <begin position="238"/>
        <end position="278"/>
    </location>
</feature>
<keyword evidence="3" id="KW-0560">Oxidoreductase</keyword>
<dbReference type="GO" id="GO:0051213">
    <property type="term" value="F:dioxygenase activity"/>
    <property type="evidence" value="ECO:0007669"/>
    <property type="project" value="UniProtKB-KW"/>
</dbReference>
<dbReference type="EMBL" id="JAUSVK010000001">
    <property type="protein sequence ID" value="MDQ0393162.1"/>
    <property type="molecule type" value="Genomic_DNA"/>
</dbReference>
<dbReference type="Pfam" id="PF13640">
    <property type="entry name" value="2OG-FeII_Oxy_3"/>
    <property type="match status" value="1"/>
</dbReference>
<dbReference type="Gene3D" id="2.60.120.620">
    <property type="entry name" value="q2cbj1_9rhob like domain"/>
    <property type="match status" value="1"/>
</dbReference>
<sequence length="795" mass="86556">MSSIAADLAKLLAGVQRPGDFCTTGVATIFAPGLEIEGVGPISLPFPRIQLEALIAAAEQAPYGRGNQTLVDTDIRRSWQIDAGKVHIHGKAWARSLQEIVDRVAAGLGVSDPIKPELYKLLAYDEGGFFVSHRDTEKAPGMFATLIIVLPSAYTGGELVVRHRDREIRFDPHGQDPSEVAFAAFYADCLHELLPVTSGCRLALVYNLLRQGTGDAPRPPSHEAERDSLADLLRRWSEDESPVRRRDDEPSDEDAYGDEDDEGEDDEGEGDEEDGPPAKLIYPLEHVYTTASLSFDALKGADAARAATLLAAARAAHCDLHLAVLSIEESGSAEYTGYGIRSRGRHYDDETEEDEFDVIEVMESHETLSEWRRPDGSAPALGVLPVNPEEVSPPDALDDLVPDKQSFFEATGNEGASFERSYRKAALVVWPNSRRLAIVNQGSLGDTLHYLADLTEQWAAGGGDPQSPSWALAHELSGHMLATWPKRSWSTAKGPSDATTMLNLLGRLDDVAHIDRFLAEVSVGALSRGDNEAVLQAVRRLPRSRRIELLTRIVTESAPSALDIAANLLVQAARAAEDGSLDLPPADLLPAAAGLLAALPGDPAEEPPIPSWQWPAPIEPDVVVDAVTALAQIDSKLAGAAVDTLLAWPKTYDLDEVLVPVVLKLDRSASSAAMMRLRTACALHLGARIAEPLAPPADWRRPSAVKCSCERCSLFRRFLADPRLQTWSYKAVQADRSHVESTIREGRYDVDVTTLRQGSPHTLVCTKNQASYERRVLQRKKDLVDLAQIESLYPS</sequence>